<evidence type="ECO:0000313" key="2">
    <source>
        <dbReference type="EMBL" id="RKF64232.1"/>
    </source>
</evidence>
<reference evidence="2 3" key="1">
    <citation type="journal article" date="2018" name="BMC Genomics">
        <title>Comparative genome analyses reveal sequence features reflecting distinct modes of host-adaptation between dicot and monocot powdery mildew.</title>
        <authorList>
            <person name="Wu Y."/>
            <person name="Ma X."/>
            <person name="Pan Z."/>
            <person name="Kale S.D."/>
            <person name="Song Y."/>
            <person name="King H."/>
            <person name="Zhang Q."/>
            <person name="Presley C."/>
            <person name="Deng X."/>
            <person name="Wei C.I."/>
            <person name="Xiao S."/>
        </authorList>
    </citation>
    <scope>NUCLEOTIDE SEQUENCE [LARGE SCALE GENOMIC DNA]</scope>
    <source>
        <strain evidence="2">UMSG2</strain>
    </source>
</reference>
<sequence length="86" mass="9627">ALELHHTFNIIAQGFEAEQLRKTRNLFGTDLLGTTGGLLNLGSDAEPSKARGRSQSLKPLKRESFKGPFKKEDFKDSKKDIIPEEQ</sequence>
<proteinExistence type="predicted"/>
<evidence type="ECO:0000256" key="1">
    <source>
        <dbReference type="SAM" id="MobiDB-lite"/>
    </source>
</evidence>
<feature type="non-terminal residue" evidence="2">
    <location>
        <position position="1"/>
    </location>
</feature>
<feature type="region of interest" description="Disordered" evidence="1">
    <location>
        <begin position="40"/>
        <end position="86"/>
    </location>
</feature>
<feature type="compositionally biased region" description="Basic and acidic residues" evidence="1">
    <location>
        <begin position="60"/>
        <end position="86"/>
    </location>
</feature>
<gene>
    <name evidence="2" type="ORF">OnM2_020009</name>
</gene>
<dbReference type="Proteomes" id="UP000286134">
    <property type="component" value="Unassembled WGS sequence"/>
</dbReference>
<dbReference type="AlphaFoldDB" id="A0A420I3K7"/>
<name>A0A420I3K7_9PEZI</name>
<evidence type="ECO:0000313" key="3">
    <source>
        <dbReference type="Proteomes" id="UP000286134"/>
    </source>
</evidence>
<accession>A0A420I3K7</accession>
<comment type="caution">
    <text evidence="2">The sequence shown here is derived from an EMBL/GenBank/DDBJ whole genome shotgun (WGS) entry which is preliminary data.</text>
</comment>
<dbReference type="EMBL" id="MCFK01002026">
    <property type="protein sequence ID" value="RKF64232.1"/>
    <property type="molecule type" value="Genomic_DNA"/>
</dbReference>
<protein>
    <submittedName>
        <fullName evidence="2">Uncharacterized protein</fullName>
    </submittedName>
</protein>
<keyword evidence="3" id="KW-1185">Reference proteome</keyword>
<organism evidence="2 3">
    <name type="scientific">Erysiphe neolycopersici</name>
    <dbReference type="NCBI Taxonomy" id="212602"/>
    <lineage>
        <taxon>Eukaryota</taxon>
        <taxon>Fungi</taxon>
        <taxon>Dikarya</taxon>
        <taxon>Ascomycota</taxon>
        <taxon>Pezizomycotina</taxon>
        <taxon>Leotiomycetes</taxon>
        <taxon>Erysiphales</taxon>
        <taxon>Erysiphaceae</taxon>
        <taxon>Erysiphe</taxon>
    </lineage>
</organism>